<dbReference type="AlphaFoldDB" id="A0AAP0I6N4"/>
<dbReference type="Pfam" id="PF02212">
    <property type="entry name" value="GED"/>
    <property type="match status" value="1"/>
</dbReference>
<accession>A0AAP0I6N4</accession>
<dbReference type="GO" id="GO:0008017">
    <property type="term" value="F:microtubule binding"/>
    <property type="evidence" value="ECO:0007669"/>
    <property type="project" value="TreeGrafter"/>
</dbReference>
<dbReference type="Gene3D" id="1.20.120.1240">
    <property type="entry name" value="Dynamin, middle domain"/>
    <property type="match status" value="1"/>
</dbReference>
<dbReference type="InterPro" id="IPR020850">
    <property type="entry name" value="GED_dom"/>
</dbReference>
<sequence>MEVFVKVIGSAKESLAMLLLRGEYDELLDDKTMHCAARIVELLDEYSQQLHSRSNSFPRGEYDDKTMHCPPQILVSLDDLPHHYSVVARLPDEYSQQLRYQSSLAEEESSKNTLFLMEEIAVLEESSQLALPNFLPRSAFRTILKQKLQGVAQTPFEFTRKVWNYIEGVIVRILAGHSESYPQLQTSCRRAAYNLITKMRERSYSYVEEMVQMETMADYTSNPEYMKTWHDLMKYQEPLLKILNGNSFNTQLEIPGFDRMEVLHLRVHSKKVEQAFDLKMRVTAYWKIVTLRLVDNLVLHLLVSMKNLVNEEMEAEVVKEFMLLEQSTAVANKREKLNSSINLLKESKDVLAQKGFRPIIFDQFNRIRFLLERKKSSPVIKEILIKAIA</sequence>
<dbReference type="PANTHER" id="PTHR11566:SF173">
    <property type="entry name" value="DYNAMIN-RELATED PROTEIN 4C"/>
    <property type="match status" value="1"/>
</dbReference>
<dbReference type="GO" id="GO:0003924">
    <property type="term" value="F:GTPase activity"/>
    <property type="evidence" value="ECO:0007669"/>
    <property type="project" value="InterPro"/>
</dbReference>
<dbReference type="PROSITE" id="PS51388">
    <property type="entry name" value="GED"/>
    <property type="match status" value="1"/>
</dbReference>
<dbReference type="InterPro" id="IPR000375">
    <property type="entry name" value="Dynamin_stalk"/>
</dbReference>
<evidence type="ECO:0000313" key="2">
    <source>
        <dbReference type="EMBL" id="KAK9109656.1"/>
    </source>
</evidence>
<dbReference type="GO" id="GO:0005874">
    <property type="term" value="C:microtubule"/>
    <property type="evidence" value="ECO:0007669"/>
    <property type="project" value="TreeGrafter"/>
</dbReference>
<dbReference type="PANTHER" id="PTHR11566">
    <property type="entry name" value="DYNAMIN"/>
    <property type="match status" value="1"/>
</dbReference>
<dbReference type="InterPro" id="IPR003130">
    <property type="entry name" value="GED"/>
</dbReference>
<dbReference type="InterPro" id="IPR022812">
    <property type="entry name" value="Dynamin"/>
</dbReference>
<dbReference type="GO" id="GO:0005525">
    <property type="term" value="F:GTP binding"/>
    <property type="evidence" value="ECO:0007669"/>
    <property type="project" value="InterPro"/>
</dbReference>
<keyword evidence="3" id="KW-1185">Reference proteome</keyword>
<dbReference type="GO" id="GO:0016020">
    <property type="term" value="C:membrane"/>
    <property type="evidence" value="ECO:0007669"/>
    <property type="project" value="TreeGrafter"/>
</dbReference>
<dbReference type="Pfam" id="PF01031">
    <property type="entry name" value="Dynamin_M"/>
    <property type="match status" value="1"/>
</dbReference>
<protein>
    <recommendedName>
        <fullName evidence="1">GED domain-containing protein</fullName>
    </recommendedName>
</protein>
<comment type="caution">
    <text evidence="2">The sequence shown here is derived from an EMBL/GenBank/DDBJ whole genome shotgun (WGS) entry which is preliminary data.</text>
</comment>
<feature type="domain" description="GED" evidence="1">
    <location>
        <begin position="275"/>
        <end position="359"/>
    </location>
</feature>
<proteinExistence type="predicted"/>
<dbReference type="EMBL" id="JBBNAE010000007">
    <property type="protein sequence ID" value="KAK9109656.1"/>
    <property type="molecule type" value="Genomic_DNA"/>
</dbReference>
<dbReference type="GO" id="GO:0005737">
    <property type="term" value="C:cytoplasm"/>
    <property type="evidence" value="ECO:0007669"/>
    <property type="project" value="TreeGrafter"/>
</dbReference>
<organism evidence="2 3">
    <name type="scientific">Stephania japonica</name>
    <dbReference type="NCBI Taxonomy" id="461633"/>
    <lineage>
        <taxon>Eukaryota</taxon>
        <taxon>Viridiplantae</taxon>
        <taxon>Streptophyta</taxon>
        <taxon>Embryophyta</taxon>
        <taxon>Tracheophyta</taxon>
        <taxon>Spermatophyta</taxon>
        <taxon>Magnoliopsida</taxon>
        <taxon>Ranunculales</taxon>
        <taxon>Menispermaceae</taxon>
        <taxon>Menispermoideae</taxon>
        <taxon>Cissampelideae</taxon>
        <taxon>Stephania</taxon>
    </lineage>
</organism>
<reference evidence="2 3" key="1">
    <citation type="submission" date="2024-01" db="EMBL/GenBank/DDBJ databases">
        <title>Genome assemblies of Stephania.</title>
        <authorList>
            <person name="Yang L."/>
        </authorList>
    </citation>
    <scope>NUCLEOTIDE SEQUENCE [LARGE SCALE GENOMIC DNA]</scope>
    <source>
        <strain evidence="2">QJT</strain>
        <tissue evidence="2">Leaf</tissue>
    </source>
</reference>
<gene>
    <name evidence="2" type="ORF">Sjap_017716</name>
</gene>
<dbReference type="Proteomes" id="UP001417504">
    <property type="component" value="Unassembled WGS sequence"/>
</dbReference>
<evidence type="ECO:0000313" key="3">
    <source>
        <dbReference type="Proteomes" id="UP001417504"/>
    </source>
</evidence>
<evidence type="ECO:0000259" key="1">
    <source>
        <dbReference type="PROSITE" id="PS51388"/>
    </source>
</evidence>
<name>A0AAP0I6N4_9MAGN</name>